<sequence>MVHLCCANDDWSVPTEECLQPSFFSPHSLSGLEEIALVIIVSESNGEICLVRVERWWLSEEEEGEEESREKVVL</sequence>
<gene>
    <name evidence="1" type="ORF">F2Q69_00045579</name>
</gene>
<evidence type="ECO:0000313" key="2">
    <source>
        <dbReference type="Proteomes" id="UP000712600"/>
    </source>
</evidence>
<evidence type="ECO:0000313" key="1">
    <source>
        <dbReference type="EMBL" id="KAF3499153.1"/>
    </source>
</evidence>
<dbReference type="EMBL" id="QGKX02001621">
    <property type="protein sequence ID" value="KAF3499153.1"/>
    <property type="molecule type" value="Genomic_DNA"/>
</dbReference>
<organism evidence="1 2">
    <name type="scientific">Brassica cretica</name>
    <name type="common">Mustard</name>
    <dbReference type="NCBI Taxonomy" id="69181"/>
    <lineage>
        <taxon>Eukaryota</taxon>
        <taxon>Viridiplantae</taxon>
        <taxon>Streptophyta</taxon>
        <taxon>Embryophyta</taxon>
        <taxon>Tracheophyta</taxon>
        <taxon>Spermatophyta</taxon>
        <taxon>Magnoliopsida</taxon>
        <taxon>eudicotyledons</taxon>
        <taxon>Gunneridae</taxon>
        <taxon>Pentapetalae</taxon>
        <taxon>rosids</taxon>
        <taxon>malvids</taxon>
        <taxon>Brassicales</taxon>
        <taxon>Brassicaceae</taxon>
        <taxon>Brassiceae</taxon>
        <taxon>Brassica</taxon>
    </lineage>
</organism>
<reference evidence="1" key="1">
    <citation type="submission" date="2019-12" db="EMBL/GenBank/DDBJ databases">
        <title>Genome sequencing and annotation of Brassica cretica.</title>
        <authorList>
            <person name="Studholme D.J."/>
            <person name="Sarris P."/>
        </authorList>
    </citation>
    <scope>NUCLEOTIDE SEQUENCE</scope>
    <source>
        <strain evidence="1">PFS-109/04</strain>
        <tissue evidence="1">Leaf</tissue>
    </source>
</reference>
<comment type="caution">
    <text evidence="1">The sequence shown here is derived from an EMBL/GenBank/DDBJ whole genome shotgun (WGS) entry which is preliminary data.</text>
</comment>
<accession>A0A8S9NDV8</accession>
<proteinExistence type="predicted"/>
<protein>
    <submittedName>
        <fullName evidence="1">Uncharacterized protein</fullName>
    </submittedName>
</protein>
<dbReference type="AlphaFoldDB" id="A0A8S9NDV8"/>
<dbReference type="Proteomes" id="UP000712600">
    <property type="component" value="Unassembled WGS sequence"/>
</dbReference>
<name>A0A8S9NDV8_BRACR</name>